<dbReference type="OrthoDB" id="10264738at2759"/>
<evidence type="ECO:0000256" key="3">
    <source>
        <dbReference type="ARBA" id="ARBA00006702"/>
    </source>
</evidence>
<comment type="catalytic activity">
    <reaction evidence="10">
        <text>O-phospho-L-seryl-[protein] + H2O = L-seryl-[protein] + phosphate</text>
        <dbReference type="Rhea" id="RHEA:20629"/>
        <dbReference type="Rhea" id="RHEA-COMP:9863"/>
        <dbReference type="Rhea" id="RHEA-COMP:11604"/>
        <dbReference type="ChEBI" id="CHEBI:15377"/>
        <dbReference type="ChEBI" id="CHEBI:29999"/>
        <dbReference type="ChEBI" id="CHEBI:43474"/>
        <dbReference type="ChEBI" id="CHEBI:83421"/>
        <dbReference type="EC" id="3.1.3.16"/>
    </reaction>
</comment>
<evidence type="ECO:0000256" key="6">
    <source>
        <dbReference type="ARBA" id="ARBA00022801"/>
    </source>
</evidence>
<organism evidence="14 15">
    <name type="scientific">Elaeis guineensis var. tenera</name>
    <name type="common">Oil palm</name>
    <dbReference type="NCBI Taxonomy" id="51953"/>
    <lineage>
        <taxon>Eukaryota</taxon>
        <taxon>Viridiplantae</taxon>
        <taxon>Streptophyta</taxon>
        <taxon>Embryophyta</taxon>
        <taxon>Tracheophyta</taxon>
        <taxon>Spermatophyta</taxon>
        <taxon>Magnoliopsida</taxon>
        <taxon>Liliopsida</taxon>
        <taxon>Arecaceae</taxon>
        <taxon>Arecoideae</taxon>
        <taxon>Cocoseae</taxon>
        <taxon>Elaeidinae</taxon>
        <taxon>Elaeis</taxon>
    </lineage>
</organism>
<evidence type="ECO:0000256" key="5">
    <source>
        <dbReference type="ARBA" id="ARBA00022723"/>
    </source>
</evidence>
<name>A0A6J0PRC8_ELAGV</name>
<evidence type="ECO:0000256" key="7">
    <source>
        <dbReference type="ARBA" id="ARBA00022842"/>
    </source>
</evidence>
<dbReference type="InParanoid" id="A0A6J0PRC8"/>
<evidence type="ECO:0000256" key="2">
    <source>
        <dbReference type="ARBA" id="ARBA00001946"/>
    </source>
</evidence>
<evidence type="ECO:0000313" key="15">
    <source>
        <dbReference type="RefSeq" id="XP_019710495.1"/>
    </source>
</evidence>
<dbReference type="InterPro" id="IPR015655">
    <property type="entry name" value="PP2C"/>
</dbReference>
<evidence type="ECO:0000256" key="8">
    <source>
        <dbReference type="ARBA" id="ARBA00022912"/>
    </source>
</evidence>
<accession>A0A6J0PRC8</accession>
<dbReference type="RefSeq" id="XP_019710495.1">
    <property type="nucleotide sequence ID" value="XM_019854936.2"/>
</dbReference>
<dbReference type="SUPFAM" id="SSF81606">
    <property type="entry name" value="PP2C-like"/>
    <property type="match status" value="1"/>
</dbReference>
<dbReference type="GO" id="GO:0046872">
    <property type="term" value="F:metal ion binding"/>
    <property type="evidence" value="ECO:0007669"/>
    <property type="project" value="UniProtKB-KW"/>
</dbReference>
<dbReference type="PANTHER" id="PTHR13832:SF165">
    <property type="entry name" value="PROTEIN PHOSPHATASE 2C 49-RELATED"/>
    <property type="match status" value="1"/>
</dbReference>
<keyword evidence="5" id="KW-0479">Metal-binding</keyword>
<keyword evidence="9" id="KW-0464">Manganese</keyword>
<dbReference type="InterPro" id="IPR036457">
    <property type="entry name" value="PPM-type-like_dom_sf"/>
</dbReference>
<comment type="cofactor">
    <cofactor evidence="1">
        <name>Mn(2+)</name>
        <dbReference type="ChEBI" id="CHEBI:29035"/>
    </cofactor>
</comment>
<dbReference type="InterPro" id="IPR001932">
    <property type="entry name" value="PPM-type_phosphatase-like_dom"/>
</dbReference>
<dbReference type="EC" id="3.1.3.16" evidence="4"/>
<reference evidence="15" key="1">
    <citation type="submission" date="2025-08" db="UniProtKB">
        <authorList>
            <consortium name="RefSeq"/>
        </authorList>
    </citation>
    <scope>IDENTIFICATION</scope>
</reference>
<evidence type="ECO:0000256" key="4">
    <source>
        <dbReference type="ARBA" id="ARBA00013081"/>
    </source>
</evidence>
<dbReference type="Gene3D" id="3.60.40.10">
    <property type="entry name" value="PPM-type phosphatase domain"/>
    <property type="match status" value="1"/>
</dbReference>
<dbReference type="Proteomes" id="UP000504607">
    <property type="component" value="Chromosome 14"/>
</dbReference>
<comment type="cofactor">
    <cofactor evidence="2">
        <name>Mg(2+)</name>
        <dbReference type="ChEBI" id="CHEBI:18420"/>
    </cofactor>
</comment>
<evidence type="ECO:0000256" key="12">
    <source>
        <dbReference type="RuleBase" id="RU003465"/>
    </source>
</evidence>
<evidence type="ECO:0000256" key="10">
    <source>
        <dbReference type="ARBA" id="ARBA00047761"/>
    </source>
</evidence>
<evidence type="ECO:0000313" key="14">
    <source>
        <dbReference type="Proteomes" id="UP000504607"/>
    </source>
</evidence>
<comment type="similarity">
    <text evidence="3 12">Belongs to the PP2C family.</text>
</comment>
<dbReference type="PROSITE" id="PS51746">
    <property type="entry name" value="PPM_2"/>
    <property type="match status" value="1"/>
</dbReference>
<dbReference type="GO" id="GO:0005634">
    <property type="term" value="C:nucleus"/>
    <property type="evidence" value="ECO:0007669"/>
    <property type="project" value="UniProtKB-ARBA"/>
</dbReference>
<dbReference type="FunFam" id="3.60.40.10:FF:000004">
    <property type="entry name" value="Probable protein phosphatase 2C 22"/>
    <property type="match status" value="1"/>
</dbReference>
<dbReference type="AlphaFoldDB" id="A0A6J0PRC8"/>
<dbReference type="PROSITE" id="PS01032">
    <property type="entry name" value="PPM_1"/>
    <property type="match status" value="1"/>
</dbReference>
<keyword evidence="8 12" id="KW-0904">Protein phosphatase</keyword>
<feature type="domain" description="PPM-type phosphatase" evidence="13">
    <location>
        <begin position="93"/>
        <end position="363"/>
    </location>
</feature>
<dbReference type="CDD" id="cd00143">
    <property type="entry name" value="PP2Cc"/>
    <property type="match status" value="1"/>
</dbReference>
<sequence>MVAGTEVIHQSIPVLDVQYGCITKGIDEIVDISAATAVALAVVSPSSSPECCQVAGGPDAVAVDVAASELDLRTSDAIPNVSVEPLQFVPSIRSGSFADIGPRRYMEDEHIRIDDLSAHLGSLLRCPIPSAFYGVFDGHGGPDAAAYIKRHAIRFMFEDTEFPQASEPDKVFLDSVENSIRKAFLLADLALADDCTISSSSGTTALTALVFGRLLLVANAGDCRAVLCRKGKAVEMSQDHRPHYAAERQRVEESGGFIDDGYLNGVLSVTRALGDWDVKMPRGSPSPLISEPEFTQAMLTEDDEFLIIGCDGIWDVMSNEHAVGIVRRGLRRHDDPERCARELVMEALRLNTFDNLTVIVVCFSPEDRSSPPSPRSQDLQQQPPRLRCCKSLSAEALCNLRSWLDNDGGGN</sequence>
<dbReference type="RefSeq" id="XP_073104652.1">
    <property type="nucleotide sequence ID" value="XM_073248551.1"/>
</dbReference>
<dbReference type="Pfam" id="PF00481">
    <property type="entry name" value="PP2C"/>
    <property type="match status" value="1"/>
</dbReference>
<evidence type="ECO:0000256" key="9">
    <source>
        <dbReference type="ARBA" id="ARBA00023211"/>
    </source>
</evidence>
<dbReference type="SMART" id="SM00332">
    <property type="entry name" value="PP2Cc"/>
    <property type="match status" value="1"/>
</dbReference>
<dbReference type="InterPro" id="IPR000222">
    <property type="entry name" value="PP2C_BS"/>
</dbReference>
<dbReference type="FunCoup" id="A0A6J0PRC8">
    <property type="interactions" value="5"/>
</dbReference>
<proteinExistence type="inferred from homology"/>
<dbReference type="GeneID" id="105057297"/>
<keyword evidence="14" id="KW-1185">Reference proteome</keyword>
<dbReference type="GO" id="GO:0005737">
    <property type="term" value="C:cytoplasm"/>
    <property type="evidence" value="ECO:0007669"/>
    <property type="project" value="UniProtKB-ARBA"/>
</dbReference>
<protein>
    <recommendedName>
        <fullName evidence="4">protein-serine/threonine phosphatase</fullName>
        <ecNumber evidence="4">3.1.3.16</ecNumber>
    </recommendedName>
</protein>
<dbReference type="PANTHER" id="PTHR13832">
    <property type="entry name" value="PROTEIN PHOSPHATASE 2C"/>
    <property type="match status" value="1"/>
</dbReference>
<evidence type="ECO:0000256" key="11">
    <source>
        <dbReference type="ARBA" id="ARBA00048336"/>
    </source>
</evidence>
<evidence type="ECO:0000259" key="13">
    <source>
        <dbReference type="PROSITE" id="PS51746"/>
    </source>
</evidence>
<keyword evidence="6 12" id="KW-0378">Hydrolase</keyword>
<gene>
    <name evidence="15" type="primary">LOC105057297</name>
</gene>
<comment type="catalytic activity">
    <reaction evidence="11">
        <text>O-phospho-L-threonyl-[protein] + H2O = L-threonyl-[protein] + phosphate</text>
        <dbReference type="Rhea" id="RHEA:47004"/>
        <dbReference type="Rhea" id="RHEA-COMP:11060"/>
        <dbReference type="Rhea" id="RHEA-COMP:11605"/>
        <dbReference type="ChEBI" id="CHEBI:15377"/>
        <dbReference type="ChEBI" id="CHEBI:30013"/>
        <dbReference type="ChEBI" id="CHEBI:43474"/>
        <dbReference type="ChEBI" id="CHEBI:61977"/>
        <dbReference type="EC" id="3.1.3.16"/>
    </reaction>
</comment>
<keyword evidence="7" id="KW-0460">Magnesium</keyword>
<evidence type="ECO:0000256" key="1">
    <source>
        <dbReference type="ARBA" id="ARBA00001936"/>
    </source>
</evidence>
<dbReference type="GO" id="GO:0004722">
    <property type="term" value="F:protein serine/threonine phosphatase activity"/>
    <property type="evidence" value="ECO:0007669"/>
    <property type="project" value="UniProtKB-EC"/>
</dbReference>